<organism evidence="2 3">
    <name type="scientific">Roseateles subflavus</name>
    <dbReference type="NCBI Taxonomy" id="3053353"/>
    <lineage>
        <taxon>Bacteria</taxon>
        <taxon>Pseudomonadati</taxon>
        <taxon>Pseudomonadota</taxon>
        <taxon>Betaproteobacteria</taxon>
        <taxon>Burkholderiales</taxon>
        <taxon>Sphaerotilaceae</taxon>
        <taxon>Roseateles</taxon>
    </lineage>
</organism>
<sequence length="75" mass="8479">MPMTPLRPALRHLILLTACLSFALSASAEWDAQACYERCVEVLTRRAKDEGKDGKPLTEKDEEKIRLKCKDVCKS</sequence>
<dbReference type="RefSeq" id="WP_285983053.1">
    <property type="nucleotide sequence ID" value="NZ_JASVDS010000003.1"/>
</dbReference>
<dbReference type="Proteomes" id="UP001238603">
    <property type="component" value="Unassembled WGS sequence"/>
</dbReference>
<comment type="caution">
    <text evidence="2">The sequence shown here is derived from an EMBL/GenBank/DDBJ whole genome shotgun (WGS) entry which is preliminary data.</text>
</comment>
<feature type="signal peptide" evidence="1">
    <location>
        <begin position="1"/>
        <end position="28"/>
    </location>
</feature>
<protein>
    <submittedName>
        <fullName evidence="2">Uncharacterized protein</fullName>
    </submittedName>
</protein>
<reference evidence="2 3" key="1">
    <citation type="submission" date="2023-06" db="EMBL/GenBank/DDBJ databases">
        <title>Pelomonas sp. APW6 16S ribosomal RNA gene genome sequencing and assembly.</title>
        <authorList>
            <person name="Woo H."/>
        </authorList>
    </citation>
    <scope>NUCLEOTIDE SEQUENCE [LARGE SCALE GENOMIC DNA]</scope>
    <source>
        <strain evidence="2 3">APW6</strain>
    </source>
</reference>
<proteinExistence type="predicted"/>
<feature type="chain" id="PRO_5047373916" evidence="1">
    <location>
        <begin position="29"/>
        <end position="75"/>
    </location>
</feature>
<keyword evidence="3" id="KW-1185">Reference proteome</keyword>
<accession>A0ABT7LJF0</accession>
<keyword evidence="1" id="KW-0732">Signal</keyword>
<evidence type="ECO:0000256" key="1">
    <source>
        <dbReference type="SAM" id="SignalP"/>
    </source>
</evidence>
<gene>
    <name evidence="2" type="ORF">QRD43_13840</name>
</gene>
<evidence type="ECO:0000313" key="2">
    <source>
        <dbReference type="EMBL" id="MDL5032993.1"/>
    </source>
</evidence>
<name>A0ABT7LJF0_9BURK</name>
<evidence type="ECO:0000313" key="3">
    <source>
        <dbReference type="Proteomes" id="UP001238603"/>
    </source>
</evidence>
<dbReference type="EMBL" id="JASVDS010000003">
    <property type="protein sequence ID" value="MDL5032993.1"/>
    <property type="molecule type" value="Genomic_DNA"/>
</dbReference>